<proteinExistence type="predicted"/>
<name>A0A4D6E3Z6_9CAUD</name>
<evidence type="ECO:0000313" key="1">
    <source>
        <dbReference type="EMBL" id="QBZ73383.1"/>
    </source>
</evidence>
<sequence length="288" mass="31634">MAELNDWTCEYNGLVMGEPDSAVSIVAVDGLLTLPEIRSSDLSLVQRHGLFAGDDYMNGRTVTLTLEVYGSTREEFTQALLDLQASFMPGDVEKSLRFRFPGVAADQTGYVMCRPRKRSAPLDLNFANMVCNVVVELYSTSPYIYGDVARTVTVQSIKREIVPSGLVPPSTVPWQITSQGTQPAEPIARFTQYGSVVARPTIVIQDVAYPTLTDDVTGQFFSVDYDGDLFIDSAAQIVTDAAGNDIRGLITVGSTWPEFGPGAHRLRLRSRDEYTAATAVLTWSDRWV</sequence>
<protein>
    <submittedName>
        <fullName evidence="1">Minor tail protein</fullName>
    </submittedName>
</protein>
<reference evidence="2" key="1">
    <citation type="submission" date="2019-03" db="EMBL/GenBank/DDBJ databases">
        <authorList>
            <person name="Goralski S.M."/>
            <person name="Markward M.L."/>
            <person name="Addai K."/>
            <person name="Agarwal S."/>
            <person name="Ahmad I.M."/>
            <person name="Alumyar Y.S."/>
            <person name="An J."/>
            <person name="Antar T.E."/>
            <person name="Antony V."/>
            <person name="Arvin L.E."/>
            <person name="Atanasoff K.E."/>
            <person name="Ati R."/>
            <person name="Batista A."/>
            <person name="Bembuh M.L."/>
            <person name="Bhardvaj T.B."/>
            <person name="Brown C.J."/>
            <person name="Butt S.T."/>
            <person name="Cahn D."/>
            <person name="Canales I.-I."/>
            <person name="Carr K."/>
            <person name="Chen K.Z."/>
            <person name="Chen M."/>
            <person name="Chigurupati S."/>
            <person name="Chou C."/>
            <person name="Chung C.S."/>
            <person name="Cole S.T."/>
            <person name="Colson C.L."/>
            <person name="Dent D.M."/>
            <person name="Djiogo E.M."/>
            <person name="Domrachev B.M."/>
            <person name="Dwivedi J."/>
            <person name="Ehsani C."/>
            <person name="Essien U.A."/>
            <person name="Fakhar A."/>
            <person name="Flood S.H."/>
            <person name="Furletti G."/>
            <person name="Gebreegziabher M."/>
            <person name="Gruver-Williams A."/>
            <person name="Guldan M.L."/>
            <person name="Gurung S."/>
            <person name="Heo K."/>
            <person name="John R.A."/>
            <person name="Kabir L."/>
            <person name="Kaira H."/>
            <person name="Kane M.S."/>
            <person name="Karanja M."/>
            <person name="Karley A.N."/>
            <person name="Kelleher J."/>
            <person name="Khan A.M."/>
            <person name="Khan A."/>
            <person name="Kharel S."/>
            <person name="Kidane M."/>
            <person name="Konanur P."/>
            <person name="Kuo N.K."/>
            <person name="Kyaw G."/>
            <person name="Lahijan N."/>
            <person name="Lamm D.N."/>
            <person name="Lance S.V."/>
            <person name="Le C."/>
            <person name="Lee C.H."/>
            <person name="Leka D."/>
            <person name="Li C."/>
            <person name="Lim S.Y."/>
            <person name="Lo J."/>
            <person name="Ludwig S."/>
            <person name="Mahaney V.M."/>
            <person name="Mangukiya A."/>
            <person name="Mani D."/>
            <person name="Mariano P."/>
            <person name="Mbaekwe U."/>
            <person name="McGowan H."/>
            <person name="McNamara A."/>
            <person name="Mebrahtu S."/>
            <person name="Mohamed A."/>
            <person name="Mohamed M.E."/>
            <person name="Muntaka F."/>
            <person name="Naqvi T."/>
            <person name="Nengel A.M."/>
            <person name="Neupane S."/>
            <person name="Nguyen J."/>
            <person name="Nguyen J."/>
            <person name="Nwoji I.C."/>
            <person name="O'Brien T."/>
            <person name="Okusolubo T.A."/>
            <person name="Paek J."/>
            <person name="Pandithakoralag H."/>
            <person name="Parsa S."/>
            <person name="Perry C."/>
            <person name="Petrie C.R."/>
            <person name="Poteshman G.A."/>
            <person name="Quiros D."/>
            <person name="Rana S."/>
            <person name="Reister J."/>
            <person name="Reyes E."/>
            <person name="Riaz H.S."/>
            <person name="Roach T.L."/>
            <person name="Saikali A."/>
            <person name="Scalsky R."/>
            <person name="Schultz J.A."/>
            <person name="Scott C.F."/>
            <person name="Sekira M.D."/>
            <person name="Shee C.S."/>
            <person name="Shultz P."/>
            <person name="Siarez J.A."/>
            <person name="Simpson A.L."/>
            <person name="Singh S."/>
            <person name="Smith F.R."/>
            <person name="Smith S.A."/>
            <person name="Sobers S."/>
            <person name="Sobowale A.O."/>
            <person name="Somoza K.A."/>
            <person name="Song M."/>
            <person name="Spence R.N."/>
            <person name="Spruill R.A."/>
            <person name="Subedi A."/>
            <person name="Taj A.B."/>
            <person name="Thomas J."/>
            <person name="Todd J.C."/>
            <person name="Tran T."/>
            <person name="Varghese J."/>
            <person name="Vartanian E."/>
            <person name="Vega A."/>
            <person name="Vong A."/>
            <person name="Wachhaus L.E."/>
            <person name="Walter A.J."/>
            <person name="Wessel M.E."/>
            <person name="Azam A.M."/>
            <person name="Blocker D."/>
            <person name="Naeem N.-U.-A."/>
            <person name="Patel R."/>
            <person name="Shakarov P."/>
            <person name="Xie C.L."/>
            <person name="Zolnerowich N."/>
            <person name="Correa-Mendez M."/>
            <person name="Fabian M."/>
            <person name="Fishbein J."/>
            <person name="Harkles L."/>
            <person name="Reger N."/>
            <person name="Saleh S."/>
            <person name="Erill I."/>
            <person name="Caruso S.M."/>
            <person name="Garlena R.A."/>
            <person name="Russell D.A."/>
            <person name="Pope W.H."/>
            <person name="Jacobs-Sera D."/>
            <person name="Hatfull G.F."/>
        </authorList>
    </citation>
    <scope>NUCLEOTIDE SEQUENCE [LARGE SCALE GENOMIC DNA]</scope>
</reference>
<organism evidence="1 2">
    <name type="scientific">Streptomyces phage Heather</name>
    <dbReference type="NCBI Taxonomy" id="2562343"/>
    <lineage>
        <taxon>Viruses</taxon>
        <taxon>Duplodnaviria</taxon>
        <taxon>Heunggongvirae</taxon>
        <taxon>Uroviricota</taxon>
        <taxon>Caudoviricetes</taxon>
        <taxon>Colingsworthviridae</taxon>
        <taxon>Sebastisaurusvirus</taxon>
        <taxon>Sebastisaurusvirus heather</taxon>
    </lineage>
</organism>
<keyword evidence="2" id="KW-1185">Reference proteome</keyword>
<gene>
    <name evidence="1" type="primary">13</name>
    <name evidence="1" type="ORF">SEA_HEATHER_13</name>
</gene>
<dbReference type="Proteomes" id="UP000297168">
    <property type="component" value="Segment"/>
</dbReference>
<dbReference type="EMBL" id="MK686069">
    <property type="protein sequence ID" value="QBZ73383.1"/>
    <property type="molecule type" value="Genomic_DNA"/>
</dbReference>
<evidence type="ECO:0000313" key="2">
    <source>
        <dbReference type="Proteomes" id="UP000297168"/>
    </source>
</evidence>
<accession>A0A4D6E3Z6</accession>